<dbReference type="PANTHER" id="PTHR33280:SF1">
    <property type="entry name" value="LARGE RIBOSOMAL SUBUNIT PROTEIN BL31C"/>
    <property type="match status" value="1"/>
</dbReference>
<dbReference type="GO" id="GO:0005840">
    <property type="term" value="C:ribosome"/>
    <property type="evidence" value="ECO:0007669"/>
    <property type="project" value="UniProtKB-KW"/>
</dbReference>
<dbReference type="EMBL" id="JBHLTP010000013">
    <property type="protein sequence ID" value="MFC0525217.1"/>
    <property type="molecule type" value="Genomic_DNA"/>
</dbReference>
<name>A0ABV6LS53_9BACI</name>
<dbReference type="PANTHER" id="PTHR33280">
    <property type="entry name" value="50S RIBOSOMAL PROTEIN L31, CHLOROPLASTIC"/>
    <property type="match status" value="1"/>
</dbReference>
<reference evidence="4 5" key="1">
    <citation type="submission" date="2024-09" db="EMBL/GenBank/DDBJ databases">
        <authorList>
            <person name="Sun Q."/>
            <person name="Mori K."/>
        </authorList>
    </citation>
    <scope>NUCLEOTIDE SEQUENCE [LARGE SCALE GENOMIC DNA]</scope>
    <source>
        <strain evidence="4 5">NCAIM B.02529</strain>
    </source>
</reference>
<keyword evidence="5" id="KW-1185">Reference proteome</keyword>
<proteinExistence type="inferred from homology"/>
<accession>A0ABV6LS53</accession>
<evidence type="ECO:0000313" key="5">
    <source>
        <dbReference type="Proteomes" id="UP001589836"/>
    </source>
</evidence>
<comment type="subunit">
    <text evidence="3">Part of the 50S ribosomal subunit.</text>
</comment>
<comment type="caution">
    <text evidence="4">The sequence shown here is derived from an EMBL/GenBank/DDBJ whole genome shotgun (WGS) entry which is preliminary data.</text>
</comment>
<dbReference type="Gene3D" id="4.10.830.30">
    <property type="entry name" value="Ribosomal protein L31"/>
    <property type="match status" value="1"/>
</dbReference>
<evidence type="ECO:0000256" key="2">
    <source>
        <dbReference type="ARBA" id="ARBA00023274"/>
    </source>
</evidence>
<comment type="similarity">
    <text evidence="3">Belongs to the bacterial ribosomal protein bL31 family. Type B subfamily.</text>
</comment>
<dbReference type="SUPFAM" id="SSF143800">
    <property type="entry name" value="L28p-like"/>
    <property type="match status" value="1"/>
</dbReference>
<evidence type="ECO:0000313" key="4">
    <source>
        <dbReference type="EMBL" id="MFC0525217.1"/>
    </source>
</evidence>
<keyword evidence="1 3" id="KW-0689">Ribosomal protein</keyword>
<dbReference type="NCBIfam" id="NF002462">
    <property type="entry name" value="PRK01678.1"/>
    <property type="match status" value="1"/>
</dbReference>
<dbReference type="InterPro" id="IPR034704">
    <property type="entry name" value="Ribosomal_bL28/bL31-like_sf"/>
</dbReference>
<dbReference type="InterPro" id="IPR002150">
    <property type="entry name" value="Ribosomal_bL31"/>
</dbReference>
<organism evidence="4 5">
    <name type="scientific">Pontibacillus salicampi</name>
    <dbReference type="NCBI Taxonomy" id="1449801"/>
    <lineage>
        <taxon>Bacteria</taxon>
        <taxon>Bacillati</taxon>
        <taxon>Bacillota</taxon>
        <taxon>Bacilli</taxon>
        <taxon>Bacillales</taxon>
        <taxon>Bacillaceae</taxon>
        <taxon>Pontibacillus</taxon>
    </lineage>
</organism>
<dbReference type="PROSITE" id="PS01143">
    <property type="entry name" value="RIBOSOMAL_L31"/>
    <property type="match status" value="1"/>
</dbReference>
<dbReference type="Pfam" id="PF01197">
    <property type="entry name" value="Ribosomal_L31"/>
    <property type="match status" value="1"/>
</dbReference>
<keyword evidence="2 3" id="KW-0687">Ribonucleoprotein</keyword>
<evidence type="ECO:0000256" key="3">
    <source>
        <dbReference type="HAMAP-Rule" id="MF_00502"/>
    </source>
</evidence>
<dbReference type="RefSeq" id="WP_377350209.1">
    <property type="nucleotide sequence ID" value="NZ_JBHLTP010000013.1"/>
</dbReference>
<dbReference type="InterPro" id="IPR042105">
    <property type="entry name" value="Ribosomal_bL31_sf"/>
</dbReference>
<sequence>MKEQIHPTYQKVVFLDTSSDFKFLTGSTLTSDETIEWEDGNSYPLIRVEISSASHPFYTGKQKADKAGGRVDRFKKKYNLG</sequence>
<evidence type="ECO:0000256" key="1">
    <source>
        <dbReference type="ARBA" id="ARBA00022980"/>
    </source>
</evidence>
<dbReference type="HAMAP" id="MF_00502">
    <property type="entry name" value="Ribosomal_bL31_2"/>
    <property type="match status" value="1"/>
</dbReference>
<dbReference type="PRINTS" id="PR01249">
    <property type="entry name" value="RIBOSOMALL31"/>
</dbReference>
<gene>
    <name evidence="3" type="primary">rpmE2</name>
    <name evidence="4" type="ORF">ACFFGV_16670</name>
</gene>
<protein>
    <recommendedName>
        <fullName evidence="3">Large ribosomal subunit protein bL31B</fullName>
    </recommendedName>
</protein>
<dbReference type="NCBIfam" id="TIGR00105">
    <property type="entry name" value="L31"/>
    <property type="match status" value="1"/>
</dbReference>
<dbReference type="Proteomes" id="UP001589836">
    <property type="component" value="Unassembled WGS sequence"/>
</dbReference>
<dbReference type="InterPro" id="IPR027493">
    <property type="entry name" value="Ribosomal_bL31_B"/>
</dbReference>